<dbReference type="eggNOG" id="KOG0238">
    <property type="taxonomic scope" value="Eukaryota"/>
</dbReference>
<evidence type="ECO:0000256" key="1">
    <source>
        <dbReference type="ARBA" id="ARBA00022598"/>
    </source>
</evidence>
<feature type="domain" description="Biotin carboxylation" evidence="5">
    <location>
        <begin position="1"/>
        <end position="121"/>
    </location>
</feature>
<name>J9HS12_AEDAE</name>
<dbReference type="Pfam" id="PF02785">
    <property type="entry name" value="Biotin_carb_C"/>
    <property type="match status" value="1"/>
</dbReference>
<dbReference type="PANTHER" id="PTHR18866:SF33">
    <property type="entry name" value="METHYLCROTONOYL-COA CARBOXYLASE SUBUNIT ALPHA, MITOCHONDRIAL-RELATED"/>
    <property type="match status" value="1"/>
</dbReference>
<reference evidence="6" key="1">
    <citation type="submission" date="2005-10" db="EMBL/GenBank/DDBJ databases">
        <authorList>
            <person name="Loftus B.J."/>
            <person name="Nene V.M."/>
            <person name="Hannick L.I."/>
            <person name="Bidwell S."/>
            <person name="Haas B."/>
            <person name="Amedeo P."/>
            <person name="Orvis J."/>
            <person name="Wortman J.R."/>
            <person name="White O.R."/>
            <person name="Salzberg S."/>
            <person name="Shumway M."/>
            <person name="Koo H."/>
            <person name="Zhao Y."/>
            <person name="Holmes M."/>
            <person name="Miller J."/>
            <person name="Schatz M."/>
            <person name="Pop M."/>
            <person name="Pai G."/>
            <person name="Utterback T."/>
            <person name="Rogers Y.-H."/>
            <person name="Kravitz S."/>
            <person name="Fraser C.M."/>
        </authorList>
    </citation>
    <scope>NUCLEOTIDE SEQUENCE</scope>
    <source>
        <strain evidence="6">Liverpool</strain>
    </source>
</reference>
<dbReference type="InterPro" id="IPR050856">
    <property type="entry name" value="Biotin_carboxylase_complex"/>
</dbReference>
<organism evidence="6 7">
    <name type="scientific">Aedes aegypti</name>
    <name type="common">Yellowfever mosquito</name>
    <name type="synonym">Culex aegypti</name>
    <dbReference type="NCBI Taxonomy" id="7159"/>
    <lineage>
        <taxon>Eukaryota</taxon>
        <taxon>Metazoa</taxon>
        <taxon>Ecdysozoa</taxon>
        <taxon>Arthropoda</taxon>
        <taxon>Hexapoda</taxon>
        <taxon>Insecta</taxon>
        <taxon>Pterygota</taxon>
        <taxon>Neoptera</taxon>
        <taxon>Endopterygota</taxon>
        <taxon>Diptera</taxon>
        <taxon>Nematocera</taxon>
        <taxon>Culicoidea</taxon>
        <taxon>Culicidae</taxon>
        <taxon>Culicinae</taxon>
        <taxon>Aedini</taxon>
        <taxon>Aedes</taxon>
        <taxon>Stegomyia</taxon>
    </lineage>
</organism>
<evidence type="ECO:0000256" key="3">
    <source>
        <dbReference type="ARBA" id="ARBA00022840"/>
    </source>
</evidence>
<dbReference type="InterPro" id="IPR005482">
    <property type="entry name" value="Biotin_COase_C"/>
</dbReference>
<reference evidence="6" key="3">
    <citation type="submission" date="2012-09" db="EMBL/GenBank/DDBJ databases">
        <authorList>
            <consortium name="VectorBase"/>
        </authorList>
    </citation>
    <scope>NUCLEOTIDE SEQUENCE</scope>
    <source>
        <strain evidence="6">Liverpool</strain>
    </source>
</reference>
<dbReference type="PROSITE" id="PS50979">
    <property type="entry name" value="BC"/>
    <property type="match status" value="1"/>
</dbReference>
<gene>
    <name evidence="6" type="ORF">AaeL_AAEL017493</name>
</gene>
<keyword evidence="1" id="KW-0436">Ligase</keyword>
<keyword evidence="3" id="KW-0067">ATP-binding</keyword>
<dbReference type="GO" id="GO:0004485">
    <property type="term" value="F:methylcrotonoyl-CoA carboxylase activity"/>
    <property type="evidence" value="ECO:0007669"/>
    <property type="project" value="TreeGrafter"/>
</dbReference>
<keyword evidence="4" id="KW-0092">Biotin</keyword>
<dbReference type="SUPFAM" id="SSF51246">
    <property type="entry name" value="Rudiment single hybrid motif"/>
    <property type="match status" value="1"/>
</dbReference>
<dbReference type="Gene3D" id="3.30.470.20">
    <property type="entry name" value="ATP-grasp fold, B domain"/>
    <property type="match status" value="1"/>
</dbReference>
<evidence type="ECO:0000313" key="6">
    <source>
        <dbReference type="EMBL" id="EJY57398.1"/>
    </source>
</evidence>
<dbReference type="SMART" id="SM00878">
    <property type="entry name" value="Biotin_carb_C"/>
    <property type="match status" value="1"/>
</dbReference>
<dbReference type="HOGENOM" id="CLU_1732979_0_0_1"/>
<dbReference type="PANTHER" id="PTHR18866">
    <property type="entry name" value="CARBOXYLASE:PYRUVATE/ACETYL-COA/PROPIONYL-COA CARBOXYLASE"/>
    <property type="match status" value="1"/>
</dbReference>
<accession>J9HS12</accession>
<evidence type="ECO:0000256" key="4">
    <source>
        <dbReference type="ARBA" id="ARBA00023267"/>
    </source>
</evidence>
<dbReference type="InterPro" id="IPR011054">
    <property type="entry name" value="Rudment_hybrid_motif"/>
</dbReference>
<protein>
    <submittedName>
        <fullName evidence="6">AAEL017493-PA</fullName>
    </submittedName>
</protein>
<keyword evidence="2" id="KW-0547">Nucleotide-binding</keyword>
<dbReference type="GO" id="GO:0005524">
    <property type="term" value="F:ATP binding"/>
    <property type="evidence" value="ECO:0007669"/>
    <property type="project" value="UniProtKB-KW"/>
</dbReference>
<dbReference type="GO" id="GO:0005739">
    <property type="term" value="C:mitochondrion"/>
    <property type="evidence" value="ECO:0007669"/>
    <property type="project" value="TreeGrafter"/>
</dbReference>
<dbReference type="VEuPathDB" id="VectorBase:AAEL010296"/>
<sequence length="151" mass="17059">MCWYTYYAVPSFGFDNLNNPSVVLGVAVPQMADKQGTMSTSRVETRAPQDDEVSVHYNPMIAKLDVWGKNRLSALQLLIKQLCNYQIQELQMNINFLINLAKHGHFQGTDAYTGFINQHLVPGENSPDEKIDQTALAYVLNENARPAQRSR</sequence>
<proteinExistence type="predicted"/>
<evidence type="ECO:0000259" key="5">
    <source>
        <dbReference type="PROSITE" id="PS50979"/>
    </source>
</evidence>
<dbReference type="Proteomes" id="UP000682892">
    <property type="component" value="Unassembled WGS sequence"/>
</dbReference>
<evidence type="ECO:0000256" key="2">
    <source>
        <dbReference type="ARBA" id="ARBA00022741"/>
    </source>
</evidence>
<dbReference type="AlphaFoldDB" id="J9HS12"/>
<dbReference type="EMBL" id="CH477227">
    <property type="protein sequence ID" value="EJY57398.1"/>
    <property type="molecule type" value="Genomic_DNA"/>
</dbReference>
<dbReference type="STRING" id="7159.J9HS12"/>
<reference evidence="6" key="2">
    <citation type="journal article" date="2007" name="Science">
        <title>Genome sequence of Aedes aegypti, a major arbovirus vector.</title>
        <authorList>
            <person name="Nene V."/>
            <person name="Wortman J.R."/>
            <person name="Lawson D."/>
            <person name="Haas B."/>
            <person name="Kodira C."/>
            <person name="Tu Z.J."/>
            <person name="Loftus B."/>
            <person name="Xi Z."/>
            <person name="Megy K."/>
            <person name="Grabherr M."/>
            <person name="Ren Q."/>
            <person name="Zdobnov E.M."/>
            <person name="Lobo N.F."/>
            <person name="Campbell K.S."/>
            <person name="Brown S.E."/>
            <person name="Bonaldo M.F."/>
            <person name="Zhu J."/>
            <person name="Sinkins S.P."/>
            <person name="Hogenkamp D.G."/>
            <person name="Amedeo P."/>
            <person name="Arensburger P."/>
            <person name="Atkinson P.W."/>
            <person name="Bidwell S."/>
            <person name="Biedler J."/>
            <person name="Birney E."/>
            <person name="Bruggner R.V."/>
            <person name="Costas J."/>
            <person name="Coy M.R."/>
            <person name="Crabtree J."/>
            <person name="Crawford M."/>
            <person name="Debruyn B."/>
            <person name="Decaprio D."/>
            <person name="Eiglmeier K."/>
            <person name="Eisenstadt E."/>
            <person name="El-Dorry H."/>
            <person name="Gelbart W.M."/>
            <person name="Gomes S.L."/>
            <person name="Hammond M."/>
            <person name="Hannick L.I."/>
            <person name="Hogan J.R."/>
            <person name="Holmes M.H."/>
            <person name="Jaffe D."/>
            <person name="Johnston J.S."/>
            <person name="Kennedy R.C."/>
            <person name="Koo H."/>
            <person name="Kravitz S."/>
            <person name="Kriventseva E.V."/>
            <person name="Kulp D."/>
            <person name="Labutti K."/>
            <person name="Lee E."/>
            <person name="Li S."/>
            <person name="Lovin D.D."/>
            <person name="Mao C."/>
            <person name="Mauceli E."/>
            <person name="Menck C.F."/>
            <person name="Miller J.R."/>
            <person name="Montgomery P."/>
            <person name="Mori A."/>
            <person name="Nascimento A.L."/>
            <person name="Naveira H.F."/>
            <person name="Nusbaum C."/>
            <person name="O'leary S."/>
            <person name="Orvis J."/>
            <person name="Pertea M."/>
            <person name="Quesneville H."/>
            <person name="Reidenbach K.R."/>
            <person name="Rogers Y.H."/>
            <person name="Roth C.W."/>
            <person name="Schneider J.R."/>
            <person name="Schatz M."/>
            <person name="Shumway M."/>
            <person name="Stanke M."/>
            <person name="Stinson E.O."/>
            <person name="Tubio J.M."/>
            <person name="Vanzee J.P."/>
            <person name="Verjovski-Almeida S."/>
            <person name="Werner D."/>
            <person name="White O."/>
            <person name="Wyder S."/>
            <person name="Zeng Q."/>
            <person name="Zhao Q."/>
            <person name="Zhao Y."/>
            <person name="Hill C.A."/>
            <person name="Raikhel A.S."/>
            <person name="Soares M.B."/>
            <person name="Knudson D.L."/>
            <person name="Lee N.H."/>
            <person name="Galagan J."/>
            <person name="Salzberg S.L."/>
            <person name="Paulsen I.T."/>
            <person name="Dimopoulos G."/>
            <person name="Collins F.H."/>
            <person name="Birren B."/>
            <person name="Fraser-Liggett C.M."/>
            <person name="Severson D.W."/>
        </authorList>
    </citation>
    <scope>NUCLEOTIDE SEQUENCE [LARGE SCALE GENOMIC DNA]</scope>
    <source>
        <strain evidence="6">Liverpool</strain>
    </source>
</reference>
<dbReference type="PaxDb" id="7159-AAEL017493-PA"/>
<evidence type="ECO:0000313" key="7">
    <source>
        <dbReference type="Proteomes" id="UP000682892"/>
    </source>
</evidence>
<dbReference type="InterPro" id="IPR011764">
    <property type="entry name" value="Biotin_carboxylation_dom"/>
</dbReference>